<dbReference type="SUPFAM" id="SSF55729">
    <property type="entry name" value="Acyl-CoA N-acyltransferases (Nat)"/>
    <property type="match status" value="1"/>
</dbReference>
<dbReference type="Pfam" id="PF00583">
    <property type="entry name" value="Acetyltransf_1"/>
    <property type="match status" value="1"/>
</dbReference>
<protein>
    <submittedName>
        <fullName evidence="2">Putative N-acetyltransferase, MSMEG_0567 N-terminal domain family</fullName>
    </submittedName>
</protein>
<reference evidence="2 3" key="1">
    <citation type="submission" date="2016-10" db="EMBL/GenBank/DDBJ databases">
        <authorList>
            <person name="de Groot N.N."/>
        </authorList>
    </citation>
    <scope>NUCLEOTIDE SEQUENCE [LARGE SCALE GENOMIC DNA]</scope>
    <source>
        <strain evidence="2 3">DSM 45317</strain>
    </source>
</reference>
<dbReference type="PROSITE" id="PS51186">
    <property type="entry name" value="GNAT"/>
    <property type="match status" value="1"/>
</dbReference>
<evidence type="ECO:0000313" key="2">
    <source>
        <dbReference type="EMBL" id="SFK69348.1"/>
    </source>
</evidence>
<dbReference type="AlphaFoldDB" id="A0A1I4BKP3"/>
<keyword evidence="2" id="KW-0808">Transferase</keyword>
<dbReference type="InParanoid" id="A0A1I4BKP3"/>
<dbReference type="NCBIfam" id="TIGR04045">
    <property type="entry name" value="MSMEG_0567_GNAT"/>
    <property type="match status" value="1"/>
</dbReference>
<gene>
    <name evidence="2" type="ORF">SAMN04488085_10388</name>
</gene>
<accession>A0A1I4BKP3</accession>
<feature type="domain" description="N-acetyltransferase" evidence="1">
    <location>
        <begin position="1"/>
        <end position="123"/>
    </location>
</feature>
<evidence type="ECO:0000259" key="1">
    <source>
        <dbReference type="PROSITE" id="PS51186"/>
    </source>
</evidence>
<keyword evidence="3" id="KW-1185">Reference proteome</keyword>
<dbReference type="Proteomes" id="UP000199152">
    <property type="component" value="Unassembled WGS sequence"/>
</dbReference>
<dbReference type="EMBL" id="FOSW01000003">
    <property type="protein sequence ID" value="SFK69348.1"/>
    <property type="molecule type" value="Genomic_DNA"/>
</dbReference>
<name>A0A1I4BKP3_9ACTN</name>
<dbReference type="GO" id="GO:0016747">
    <property type="term" value="F:acyltransferase activity, transferring groups other than amino-acyl groups"/>
    <property type="evidence" value="ECO:0007669"/>
    <property type="project" value="InterPro"/>
</dbReference>
<dbReference type="STRING" id="504800.SAMN04488085_10388"/>
<evidence type="ECO:0000313" key="3">
    <source>
        <dbReference type="Proteomes" id="UP000199152"/>
    </source>
</evidence>
<sequence length="125" mass="13642">MFVAEQGLFAADDHDEHDEHPATVHVLGFVHGEPAGTVRLYPLSGTLWKGDRLAVLPEHRRSHIGGPLVRLAVALAGDRGGSRMNALVQAPNVRFFVHLGWSPVGGPEDHLGVLHQRMTIPLARR</sequence>
<dbReference type="InterPro" id="IPR016181">
    <property type="entry name" value="Acyl_CoA_acyltransferase"/>
</dbReference>
<dbReference type="InterPro" id="IPR000182">
    <property type="entry name" value="GNAT_dom"/>
</dbReference>
<proteinExistence type="predicted"/>
<organism evidence="2 3">
    <name type="scientific">Geodermatophilus ruber</name>
    <dbReference type="NCBI Taxonomy" id="504800"/>
    <lineage>
        <taxon>Bacteria</taxon>
        <taxon>Bacillati</taxon>
        <taxon>Actinomycetota</taxon>
        <taxon>Actinomycetes</taxon>
        <taxon>Geodermatophilales</taxon>
        <taxon>Geodermatophilaceae</taxon>
        <taxon>Geodermatophilus</taxon>
    </lineage>
</organism>
<dbReference type="InterPro" id="IPR024035">
    <property type="entry name" value="MSMEG_0567_GNAT"/>
</dbReference>
<dbReference type="CDD" id="cd04301">
    <property type="entry name" value="NAT_SF"/>
    <property type="match status" value="1"/>
</dbReference>
<dbReference type="Gene3D" id="3.40.630.30">
    <property type="match status" value="1"/>
</dbReference>